<dbReference type="GeneID" id="81377241"/>
<evidence type="ECO:0000313" key="9">
    <source>
        <dbReference type="Proteomes" id="UP001147747"/>
    </source>
</evidence>
<keyword evidence="9" id="KW-1185">Reference proteome</keyword>
<dbReference type="InterPro" id="IPR050360">
    <property type="entry name" value="MFS_Sugar_Transporters"/>
</dbReference>
<reference evidence="8" key="2">
    <citation type="journal article" date="2023" name="IMA Fungus">
        <title>Comparative genomic study of the Penicillium genus elucidates a diverse pangenome and 15 lateral gene transfer events.</title>
        <authorList>
            <person name="Petersen C."/>
            <person name="Sorensen T."/>
            <person name="Nielsen M.R."/>
            <person name="Sondergaard T.E."/>
            <person name="Sorensen J.L."/>
            <person name="Fitzpatrick D.A."/>
            <person name="Frisvad J.C."/>
            <person name="Nielsen K.L."/>
        </authorList>
    </citation>
    <scope>NUCLEOTIDE SEQUENCE</scope>
    <source>
        <strain evidence="8">IBT 29677</strain>
    </source>
</reference>
<dbReference type="InterPro" id="IPR005828">
    <property type="entry name" value="MFS_sugar_transport-like"/>
</dbReference>
<sequence>MANWKDLRAFKQASLNMVLAIFVMSVSVFSYGFDNSVFSTIQAMDAYEKRFGTYNPETKTWGFTTQHLSFLNSLGLPAKCVGAVMGLLVAEKFGRRISYLVMQFVVLAGIAVSYSATAYGGALAGRILVQCFVGWDNFLVPMFLAEISPAALRGAIVVIYVFAHIFGSLICSFITLVTAKYEGDASWQTPLASMFAFPAFVLLFSWFVPESPRWLVRKGQNEKALKHLRWLRGSRLSEEESQAEVHALQESIEQDRDVKGKWGDFLKGPNKRRLRIAIAVAIFNQVTGQSFMSQYGAIFIKSLGTLSPFTFQSVSSGITCLGPIITFTFVDMIGTGDVSVSDKTGIVATCTLFGFFYVMSFGGIGAVTAAEVPHLRLRDKNALVVYCTQFVFDFIVTLTLPYLLNADYANLQSKVGFIYGSCGILGLTWAYFCLPDMAGRSLEELEQMWTERVPARAFRKWISTAETSADDDMAKIAISSKLDSDRC</sequence>
<comment type="similarity">
    <text evidence="2">Belongs to the major facilitator superfamily. Sugar transporter (TC 2.A.1.1) family.</text>
</comment>
<dbReference type="Gene3D" id="1.20.1250.20">
    <property type="entry name" value="MFS general substrate transporter like domains"/>
    <property type="match status" value="1"/>
</dbReference>
<feature type="transmembrane region" description="Helical" evidence="6">
    <location>
        <begin position="157"/>
        <end position="179"/>
    </location>
</feature>
<evidence type="ECO:0000259" key="7">
    <source>
        <dbReference type="PROSITE" id="PS50850"/>
    </source>
</evidence>
<dbReference type="InterPro" id="IPR020846">
    <property type="entry name" value="MFS_dom"/>
</dbReference>
<dbReference type="OrthoDB" id="6612291at2759"/>
<feature type="transmembrane region" description="Helical" evidence="6">
    <location>
        <begin position="346"/>
        <end position="370"/>
    </location>
</feature>
<organism evidence="8 9">
    <name type="scientific">Penicillium cosmopolitanum</name>
    <dbReference type="NCBI Taxonomy" id="1131564"/>
    <lineage>
        <taxon>Eukaryota</taxon>
        <taxon>Fungi</taxon>
        <taxon>Dikarya</taxon>
        <taxon>Ascomycota</taxon>
        <taxon>Pezizomycotina</taxon>
        <taxon>Eurotiomycetes</taxon>
        <taxon>Eurotiomycetidae</taxon>
        <taxon>Eurotiales</taxon>
        <taxon>Aspergillaceae</taxon>
        <taxon>Penicillium</taxon>
    </lineage>
</organism>
<keyword evidence="4 6" id="KW-1133">Transmembrane helix</keyword>
<feature type="transmembrane region" description="Helical" evidence="6">
    <location>
        <begin position="97"/>
        <end position="117"/>
    </location>
</feature>
<dbReference type="PROSITE" id="PS50850">
    <property type="entry name" value="MFS"/>
    <property type="match status" value="1"/>
</dbReference>
<accession>A0A9W9SI97</accession>
<evidence type="ECO:0000256" key="4">
    <source>
        <dbReference type="ARBA" id="ARBA00022989"/>
    </source>
</evidence>
<protein>
    <submittedName>
        <fullName evidence="8">General substrate transporter</fullName>
    </submittedName>
</protein>
<dbReference type="GO" id="GO:0005351">
    <property type="term" value="F:carbohydrate:proton symporter activity"/>
    <property type="evidence" value="ECO:0007669"/>
    <property type="project" value="TreeGrafter"/>
</dbReference>
<comment type="subcellular location">
    <subcellularLocation>
        <location evidence="1">Membrane</location>
        <topology evidence="1">Multi-pass membrane protein</topology>
    </subcellularLocation>
</comment>
<evidence type="ECO:0000256" key="3">
    <source>
        <dbReference type="ARBA" id="ARBA00022692"/>
    </source>
</evidence>
<dbReference type="PANTHER" id="PTHR48022:SF77">
    <property type="entry name" value="MAJOR FACILITATOR SUPERFAMILY (MFS) PROFILE DOMAIN-CONTAINING PROTEIN"/>
    <property type="match status" value="1"/>
</dbReference>
<evidence type="ECO:0000256" key="1">
    <source>
        <dbReference type="ARBA" id="ARBA00004141"/>
    </source>
</evidence>
<dbReference type="InterPro" id="IPR036259">
    <property type="entry name" value="MFS_trans_sf"/>
</dbReference>
<comment type="caution">
    <text evidence="8">The sequence shown here is derived from an EMBL/GenBank/DDBJ whole genome shotgun (WGS) entry which is preliminary data.</text>
</comment>
<proteinExistence type="inferred from homology"/>
<evidence type="ECO:0000313" key="8">
    <source>
        <dbReference type="EMBL" id="KAJ5376738.1"/>
    </source>
</evidence>
<dbReference type="SUPFAM" id="SSF103473">
    <property type="entry name" value="MFS general substrate transporter"/>
    <property type="match status" value="1"/>
</dbReference>
<feature type="transmembrane region" description="Helical" evidence="6">
    <location>
        <begin position="123"/>
        <end position="145"/>
    </location>
</feature>
<feature type="transmembrane region" description="Helical" evidence="6">
    <location>
        <begin position="191"/>
        <end position="208"/>
    </location>
</feature>
<dbReference type="Pfam" id="PF00083">
    <property type="entry name" value="Sugar_tr"/>
    <property type="match status" value="2"/>
</dbReference>
<feature type="transmembrane region" description="Helical" evidence="6">
    <location>
        <begin position="382"/>
        <end position="404"/>
    </location>
</feature>
<dbReference type="EMBL" id="JAPZBU010000012">
    <property type="protein sequence ID" value="KAJ5376738.1"/>
    <property type="molecule type" value="Genomic_DNA"/>
</dbReference>
<feature type="transmembrane region" description="Helical" evidence="6">
    <location>
        <begin position="70"/>
        <end position="90"/>
    </location>
</feature>
<evidence type="ECO:0000256" key="6">
    <source>
        <dbReference type="SAM" id="Phobius"/>
    </source>
</evidence>
<dbReference type="RefSeq" id="XP_056481768.1">
    <property type="nucleotide sequence ID" value="XM_056638261.1"/>
</dbReference>
<dbReference type="AlphaFoldDB" id="A0A9W9SI97"/>
<keyword evidence="3 6" id="KW-0812">Transmembrane</keyword>
<gene>
    <name evidence="8" type="ORF">N7509_013624</name>
</gene>
<reference evidence="8" key="1">
    <citation type="submission" date="2022-12" db="EMBL/GenBank/DDBJ databases">
        <authorList>
            <person name="Petersen C."/>
        </authorList>
    </citation>
    <scope>NUCLEOTIDE SEQUENCE</scope>
    <source>
        <strain evidence="8">IBT 29677</strain>
    </source>
</reference>
<dbReference type="Proteomes" id="UP001147747">
    <property type="component" value="Unassembled WGS sequence"/>
</dbReference>
<evidence type="ECO:0000256" key="2">
    <source>
        <dbReference type="ARBA" id="ARBA00010992"/>
    </source>
</evidence>
<feature type="transmembrane region" description="Helical" evidence="6">
    <location>
        <begin position="416"/>
        <end position="434"/>
    </location>
</feature>
<dbReference type="GO" id="GO:0016020">
    <property type="term" value="C:membrane"/>
    <property type="evidence" value="ECO:0007669"/>
    <property type="project" value="UniProtKB-SubCell"/>
</dbReference>
<feature type="domain" description="Major facilitator superfamily (MFS) profile" evidence="7">
    <location>
        <begin position="20"/>
        <end position="438"/>
    </location>
</feature>
<feature type="transmembrane region" description="Helical" evidence="6">
    <location>
        <begin position="276"/>
        <end position="300"/>
    </location>
</feature>
<name>A0A9W9SI97_9EURO</name>
<keyword evidence="5 6" id="KW-0472">Membrane</keyword>
<feature type="transmembrane region" description="Helical" evidence="6">
    <location>
        <begin position="12"/>
        <end position="33"/>
    </location>
</feature>
<evidence type="ECO:0000256" key="5">
    <source>
        <dbReference type="ARBA" id="ARBA00023136"/>
    </source>
</evidence>
<dbReference type="PANTHER" id="PTHR48022">
    <property type="entry name" value="PLASTIDIC GLUCOSE TRANSPORTER 4"/>
    <property type="match status" value="1"/>
</dbReference>